<comment type="caution">
    <text evidence="1">The sequence shown here is derived from an EMBL/GenBank/DDBJ whole genome shotgun (WGS) entry which is preliminary data.</text>
</comment>
<name>A0AAW2DSZ4_9ROSI</name>
<dbReference type="Gene3D" id="3.40.50.1480">
    <property type="entry name" value="Adenosylhomocysteinase-like"/>
    <property type="match status" value="1"/>
</dbReference>
<keyword evidence="2" id="KW-1185">Reference proteome</keyword>
<organism evidence="1 2">
    <name type="scientific">Lithocarpus litseifolius</name>
    <dbReference type="NCBI Taxonomy" id="425828"/>
    <lineage>
        <taxon>Eukaryota</taxon>
        <taxon>Viridiplantae</taxon>
        <taxon>Streptophyta</taxon>
        <taxon>Embryophyta</taxon>
        <taxon>Tracheophyta</taxon>
        <taxon>Spermatophyta</taxon>
        <taxon>Magnoliopsida</taxon>
        <taxon>eudicotyledons</taxon>
        <taxon>Gunneridae</taxon>
        <taxon>Pentapetalae</taxon>
        <taxon>rosids</taxon>
        <taxon>fabids</taxon>
        <taxon>Fagales</taxon>
        <taxon>Fagaceae</taxon>
        <taxon>Lithocarpus</taxon>
    </lineage>
</organism>
<reference evidence="1 2" key="1">
    <citation type="submission" date="2024-01" db="EMBL/GenBank/DDBJ databases">
        <title>A telomere-to-telomere, gap-free genome of sweet tea (Lithocarpus litseifolius).</title>
        <authorList>
            <person name="Zhou J."/>
        </authorList>
    </citation>
    <scope>NUCLEOTIDE SEQUENCE [LARGE SCALE GENOMIC DNA]</scope>
    <source>
        <strain evidence="1">Zhou-2022a</strain>
        <tissue evidence="1">Leaf</tissue>
    </source>
</reference>
<gene>
    <name evidence="1" type="ORF">SO802_007533</name>
</gene>
<dbReference type="Pfam" id="PF05221">
    <property type="entry name" value="AdoHcyase"/>
    <property type="match status" value="1"/>
</dbReference>
<evidence type="ECO:0000313" key="2">
    <source>
        <dbReference type="Proteomes" id="UP001459277"/>
    </source>
</evidence>
<accession>A0AAW2DSZ4</accession>
<dbReference type="SUPFAM" id="SSF52283">
    <property type="entry name" value="Formate/glycerate dehydrogenase catalytic domain-like"/>
    <property type="match status" value="1"/>
</dbReference>
<evidence type="ECO:0000313" key="1">
    <source>
        <dbReference type="EMBL" id="KAL0012425.1"/>
    </source>
</evidence>
<dbReference type="Proteomes" id="UP001459277">
    <property type="component" value="Unassembled WGS sequence"/>
</dbReference>
<dbReference type="InterPro" id="IPR042172">
    <property type="entry name" value="Adenosylhomocyst_ase-like_sf"/>
</dbReference>
<dbReference type="InterPro" id="IPR000043">
    <property type="entry name" value="Adenosylhomocysteinase-like"/>
</dbReference>
<protein>
    <submittedName>
        <fullName evidence="1">Uncharacterized protein</fullName>
    </submittedName>
</protein>
<dbReference type="AlphaFoldDB" id="A0AAW2DSZ4"/>
<sequence length="123" mass="14247">MTIESAMETRFILLRVEIVALLGIQTFKEKWMLNVLIISANIGMVKRTSSYFIYENFVHPPPAFGSSPDVELTLEVNQLHVQDRHDNVNDSRLYSWLTKLSKDQADYISVPVEGPYKPAHYRY</sequence>
<proteinExistence type="predicted"/>
<dbReference type="EMBL" id="JAZDWU010000002">
    <property type="protein sequence ID" value="KAL0012425.1"/>
    <property type="molecule type" value="Genomic_DNA"/>
</dbReference>